<keyword evidence="2" id="KW-0479">Metal-binding</keyword>
<evidence type="ECO:0000256" key="2">
    <source>
        <dbReference type="ARBA" id="ARBA00022723"/>
    </source>
</evidence>
<dbReference type="GO" id="GO:0016788">
    <property type="term" value="F:hydrolase activity, acting on ester bonds"/>
    <property type="evidence" value="ECO:0007669"/>
    <property type="project" value="InterPro"/>
</dbReference>
<evidence type="ECO:0000313" key="8">
    <source>
        <dbReference type="EMBL" id="KAG2401858.1"/>
    </source>
</evidence>
<comment type="similarity">
    <text evidence="1">Belongs to the 'GDSL' lipolytic enzyme family.</text>
</comment>
<feature type="domain" description="HMA" evidence="7">
    <location>
        <begin position="287"/>
        <end position="350"/>
    </location>
</feature>
<dbReference type="SUPFAM" id="SSF55008">
    <property type="entry name" value="HMA, heavy metal-associated domain"/>
    <property type="match status" value="1"/>
</dbReference>
<dbReference type="FunFam" id="3.30.70.100:FF:000008">
    <property type="entry name" value="Copper transport protein ATOX1"/>
    <property type="match status" value="1"/>
</dbReference>
<dbReference type="InterPro" id="IPR001087">
    <property type="entry name" value="GDSL"/>
</dbReference>
<sequence length="367" mass="40209">MSVAANISSMAKQIPSVTTLLLLFFFFFILREVEGAEALGEVKLFVFGDSYVDTGNLVNSISYKPPSGITFPGTPAGRFSDGCVLTDYIGTGIFNTLDNEPNMTVQIDWFEKLIQQKIYTKADLESSVALVNSAGNDYATFLQRKQGSMQDIPVFTASLIQQMSINLRRIHSVGINKIAVGLLEPIGCMPLLTAASSYNKCLEPFNFISQNHSQMLLQIAQELNKELGKPVFVTLDLYNSFLSVLATMQKRRSDDPTLMNPLQPCCEGVSTEYYCGSVDEKGEKKYVQTVVLKVDMSCQGCVGAVKRVLGKLDGVESYDIDLNEKKVVVKGNVQPDTVLETVSKTGKKTTFWEGEAPASETSTVTAS</sequence>
<dbReference type="AlphaFoldDB" id="A0A8T0KS01"/>
<gene>
    <name evidence="8" type="ORF">HKW66_Vig0191050</name>
</gene>
<dbReference type="InterPro" id="IPR006121">
    <property type="entry name" value="HMA_dom"/>
</dbReference>
<dbReference type="GO" id="GO:0046872">
    <property type="term" value="F:metal ion binding"/>
    <property type="evidence" value="ECO:0007669"/>
    <property type="project" value="UniProtKB-KW"/>
</dbReference>
<evidence type="ECO:0000256" key="4">
    <source>
        <dbReference type="ARBA" id="ARBA00022963"/>
    </source>
</evidence>
<dbReference type="InterPro" id="IPR036163">
    <property type="entry name" value="HMA_dom_sf"/>
</dbReference>
<dbReference type="PANTHER" id="PTHR46020">
    <property type="entry name" value="OSJNBB0059K02.9 PROTEIN"/>
    <property type="match status" value="1"/>
</dbReference>
<dbReference type="Gene3D" id="3.30.70.100">
    <property type="match status" value="1"/>
</dbReference>
<accession>A0A8T0KS01</accession>
<dbReference type="GO" id="GO:0016042">
    <property type="term" value="P:lipid catabolic process"/>
    <property type="evidence" value="ECO:0007669"/>
    <property type="project" value="UniProtKB-KW"/>
</dbReference>
<proteinExistence type="inferred from homology"/>
<feature type="chain" id="PRO_5035919249" evidence="6">
    <location>
        <begin position="36"/>
        <end position="367"/>
    </location>
</feature>
<reference evidence="8 9" key="1">
    <citation type="submission" date="2020-05" db="EMBL/GenBank/DDBJ databases">
        <title>Vigna angularis (adzuki bean) Var. LongXiaoDou No. 4 denovo assembly.</title>
        <authorList>
            <person name="Xiang H."/>
        </authorList>
    </citation>
    <scope>NUCLEOTIDE SEQUENCE [LARGE SCALE GENOMIC DNA]</scope>
    <source>
        <tissue evidence="8">Leaf</tissue>
    </source>
</reference>
<dbReference type="CDD" id="cd00371">
    <property type="entry name" value="HMA"/>
    <property type="match status" value="1"/>
</dbReference>
<evidence type="ECO:0000256" key="3">
    <source>
        <dbReference type="ARBA" id="ARBA00022801"/>
    </source>
</evidence>
<dbReference type="EMBL" id="JABFOF010000003">
    <property type="protein sequence ID" value="KAG2401858.1"/>
    <property type="molecule type" value="Genomic_DNA"/>
</dbReference>
<evidence type="ECO:0000256" key="1">
    <source>
        <dbReference type="ARBA" id="ARBA00008668"/>
    </source>
</evidence>
<keyword evidence="5" id="KW-0443">Lipid metabolism</keyword>
<name>A0A8T0KS01_PHAAN</name>
<dbReference type="PANTHER" id="PTHR46020:SF4">
    <property type="entry name" value="OS04G0650200 PROTEIN"/>
    <property type="match status" value="1"/>
</dbReference>
<evidence type="ECO:0000256" key="5">
    <source>
        <dbReference type="ARBA" id="ARBA00023098"/>
    </source>
</evidence>
<dbReference type="Pfam" id="PF00657">
    <property type="entry name" value="Lipase_GDSL"/>
    <property type="match status" value="1"/>
</dbReference>
<protein>
    <submittedName>
        <fullName evidence="8">GDSL esterase/lipase</fullName>
    </submittedName>
</protein>
<dbReference type="Gene3D" id="3.40.50.1110">
    <property type="entry name" value="SGNH hydrolase"/>
    <property type="match status" value="1"/>
</dbReference>
<comment type="caution">
    <text evidence="8">The sequence shown here is derived from an EMBL/GenBank/DDBJ whole genome shotgun (WGS) entry which is preliminary data.</text>
</comment>
<organism evidence="8 9">
    <name type="scientific">Phaseolus angularis</name>
    <name type="common">Azuki bean</name>
    <name type="synonym">Vigna angularis</name>
    <dbReference type="NCBI Taxonomy" id="3914"/>
    <lineage>
        <taxon>Eukaryota</taxon>
        <taxon>Viridiplantae</taxon>
        <taxon>Streptophyta</taxon>
        <taxon>Embryophyta</taxon>
        <taxon>Tracheophyta</taxon>
        <taxon>Spermatophyta</taxon>
        <taxon>Magnoliopsida</taxon>
        <taxon>eudicotyledons</taxon>
        <taxon>Gunneridae</taxon>
        <taxon>Pentapetalae</taxon>
        <taxon>rosids</taxon>
        <taxon>fabids</taxon>
        <taxon>Fabales</taxon>
        <taxon>Fabaceae</taxon>
        <taxon>Papilionoideae</taxon>
        <taxon>50 kb inversion clade</taxon>
        <taxon>NPAAA clade</taxon>
        <taxon>indigoferoid/millettioid clade</taxon>
        <taxon>Phaseoleae</taxon>
        <taxon>Vigna</taxon>
    </lineage>
</organism>
<evidence type="ECO:0000259" key="7">
    <source>
        <dbReference type="PROSITE" id="PS50846"/>
    </source>
</evidence>
<dbReference type="PROSITE" id="PS50846">
    <property type="entry name" value="HMA_2"/>
    <property type="match status" value="1"/>
</dbReference>
<feature type="signal peptide" evidence="6">
    <location>
        <begin position="1"/>
        <end position="35"/>
    </location>
</feature>
<dbReference type="Pfam" id="PF00403">
    <property type="entry name" value="HMA"/>
    <property type="match status" value="1"/>
</dbReference>
<keyword evidence="6" id="KW-0732">Signal</keyword>
<dbReference type="Proteomes" id="UP000743370">
    <property type="component" value="Unassembled WGS sequence"/>
</dbReference>
<evidence type="ECO:0000256" key="6">
    <source>
        <dbReference type="SAM" id="SignalP"/>
    </source>
</evidence>
<dbReference type="InterPro" id="IPR036514">
    <property type="entry name" value="SGNH_hydro_sf"/>
</dbReference>
<keyword evidence="4" id="KW-0442">Lipid degradation</keyword>
<evidence type="ECO:0000313" key="9">
    <source>
        <dbReference type="Proteomes" id="UP000743370"/>
    </source>
</evidence>
<keyword evidence="3" id="KW-0378">Hydrolase</keyword>